<evidence type="ECO:0000256" key="3">
    <source>
        <dbReference type="SAM" id="MobiDB-lite"/>
    </source>
</evidence>
<dbReference type="EnsemblMetazoa" id="XM_019995245.1">
    <property type="protein sequence ID" value="XP_019850804.1"/>
    <property type="gene ID" value="LOC100638510"/>
</dbReference>
<dbReference type="PANTHER" id="PTHR21467:SF0">
    <property type="entry name" value="SERINE_THREONINE-PROTEIN PHOSPHATASE 4 REGULATORY SUBUNIT 4"/>
    <property type="match status" value="1"/>
</dbReference>
<feature type="repeat" description="HEAT" evidence="2">
    <location>
        <begin position="405"/>
        <end position="441"/>
    </location>
</feature>
<dbReference type="InterPro" id="IPR011989">
    <property type="entry name" value="ARM-like"/>
</dbReference>
<dbReference type="eggNOG" id="KOG0211">
    <property type="taxonomic scope" value="Eukaryota"/>
</dbReference>
<feature type="region of interest" description="Disordered" evidence="3">
    <location>
        <begin position="721"/>
        <end position="920"/>
    </location>
</feature>
<dbReference type="SUPFAM" id="SSF48371">
    <property type="entry name" value="ARM repeat"/>
    <property type="match status" value="1"/>
</dbReference>
<evidence type="ECO:0000313" key="6">
    <source>
        <dbReference type="Proteomes" id="UP000007879"/>
    </source>
</evidence>
<sequence length="920" mass="101770">MDWSAADILLLGADVDEFRLEKNIKPEKSLDEIEKLCVDEKLSVFEKACLLVESSYDVQKMWVIEQLPSLLVANKQGVIDKIVPKLLESFHSSINIELHRTGSKIFSLVAKDNIVDPSVFVSSFLPAVLSHFENKNQSIGSYWFDTLVNIIPYLPKDTLKHKIMNIARLRGQLSQPVPSRQTCCKIIAKMAGSLEANWVKQELLSLVKALAQDVDNDVRETMCGELACFAKCMGRDSCGMFILPEVIELSRDEEVGVRCAAMVTITELLPSLDENSLEKTVVPLVMELLEESETGKEMRLRIKSSEIIGHLAHELKGYLTTDQSFQMLKLFEKLSQTSSLVSTDSKILSPHTEGQITSSSTSMASRNSFSPHITNDDGAECRRLCAYNMPALMLFADRLKDTNRLITILKSMISDKHEKVRRTIASGFHEVVSILGDRSNKITKEFATLLNDDNIEVLSAIVDHIPDIIEVLAVAHNLDSKTRQPGIPELIQPLLHFEQLASSCRQWRLHSNLLDSLSCLTRCMTSDQLYSKFVPIYWKCISRNGVSVHDMTTPTTYVLPVKLAALRTLCSYIKYIRKLEQRREICSQFILDCAHHESHKQRLLFIYVCQIILENFSRQFFKEQGFYSALLDLSKDPSSNVRLKLCSLLSQLKTIILLPTDREKQQAFESTISTLLMDKDAETIAAVSCAVKEMAKINYRIQSMIPHSLLEEDLIDKEREDEEQQLLKDEEQERERDKDAIATKLSADFRRSNRGGGAGGQSPGMGRSLASKKLSGSSAKKSSPSVTRKGSGLGLNSTTSGSCSLTNSPNPARQGGKASSASAGTTKKRKGSIESTDSNDKGKGFLSTGSSKQRTSATGGSSPSLCPSPGSSSPTVNRAKSREILSSSPPSTTSKSSPASGSKKSQLSHATKATRGSSYN</sequence>
<gene>
    <name evidence="5" type="primary">100638510</name>
</gene>
<accession>A0A1X7V497</accession>
<dbReference type="EnsemblMetazoa" id="Aqu2.1.34624_001">
    <property type="protein sequence ID" value="Aqu2.1.34624_001"/>
    <property type="gene ID" value="Aqu2.1.34624"/>
</dbReference>
<dbReference type="Gene3D" id="1.25.10.10">
    <property type="entry name" value="Leucine-rich Repeat Variant"/>
    <property type="match status" value="1"/>
</dbReference>
<reference evidence="6" key="1">
    <citation type="journal article" date="2010" name="Nature">
        <title>The Amphimedon queenslandica genome and the evolution of animal complexity.</title>
        <authorList>
            <person name="Srivastava M."/>
            <person name="Simakov O."/>
            <person name="Chapman J."/>
            <person name="Fahey B."/>
            <person name="Gauthier M.E."/>
            <person name="Mitros T."/>
            <person name="Richards G.S."/>
            <person name="Conaco C."/>
            <person name="Dacre M."/>
            <person name="Hellsten U."/>
            <person name="Larroux C."/>
            <person name="Putnam N.H."/>
            <person name="Stanke M."/>
            <person name="Adamska M."/>
            <person name="Darling A."/>
            <person name="Degnan S.M."/>
            <person name="Oakley T.H."/>
            <person name="Plachetzki D.C."/>
            <person name="Zhai Y."/>
            <person name="Adamski M."/>
            <person name="Calcino A."/>
            <person name="Cummins S.F."/>
            <person name="Goodstein D.M."/>
            <person name="Harris C."/>
            <person name="Jackson D.J."/>
            <person name="Leys S.P."/>
            <person name="Shu S."/>
            <person name="Woodcroft B.J."/>
            <person name="Vervoort M."/>
            <person name="Kosik K.S."/>
            <person name="Manning G."/>
            <person name="Degnan B.M."/>
            <person name="Rokhsar D.S."/>
        </authorList>
    </citation>
    <scope>NUCLEOTIDE SEQUENCE [LARGE SCALE GENOMIC DNA]</scope>
</reference>
<name>A0A1X7V497_AMPQE</name>
<dbReference type="Pfam" id="PF22956">
    <property type="entry name" value="VPS15-like_hel"/>
    <property type="match status" value="1"/>
</dbReference>
<dbReference type="OrthoDB" id="340346at2759"/>
<feature type="compositionally biased region" description="Gly residues" evidence="3">
    <location>
        <begin position="754"/>
        <end position="763"/>
    </location>
</feature>
<dbReference type="KEGG" id="aqu:100638510"/>
<evidence type="ECO:0000313" key="5">
    <source>
        <dbReference type="EnsemblMetazoa" id="Aqu2.1.34624_001"/>
    </source>
</evidence>
<dbReference type="PROSITE" id="PS50077">
    <property type="entry name" value="HEAT_REPEAT"/>
    <property type="match status" value="2"/>
</dbReference>
<protein>
    <recommendedName>
        <fullName evidence="4">Phosphatase 2A Regulatory Subunit A helical domain-containing protein</fullName>
    </recommendedName>
</protein>
<organism evidence="5">
    <name type="scientific">Amphimedon queenslandica</name>
    <name type="common">Sponge</name>
    <dbReference type="NCBI Taxonomy" id="400682"/>
    <lineage>
        <taxon>Eukaryota</taxon>
        <taxon>Metazoa</taxon>
        <taxon>Porifera</taxon>
        <taxon>Demospongiae</taxon>
        <taxon>Heteroscleromorpha</taxon>
        <taxon>Haplosclerida</taxon>
        <taxon>Niphatidae</taxon>
        <taxon>Amphimedon</taxon>
    </lineage>
</organism>
<feature type="compositionally biased region" description="Polar residues" evidence="3">
    <location>
        <begin position="907"/>
        <end position="920"/>
    </location>
</feature>
<dbReference type="PANTHER" id="PTHR21467">
    <property type="entry name" value="PROTEIN PHOSPHATASE 4 REGULATORY SUBUNIT 4 PPP4R4"/>
    <property type="match status" value="1"/>
</dbReference>
<evidence type="ECO:0000256" key="2">
    <source>
        <dbReference type="PROSITE-ProRule" id="PRU00103"/>
    </source>
</evidence>
<feature type="compositionally biased region" description="Polar residues" evidence="3">
    <location>
        <begin position="847"/>
        <end position="858"/>
    </location>
</feature>
<evidence type="ECO:0000256" key="1">
    <source>
        <dbReference type="ARBA" id="ARBA00022737"/>
    </source>
</evidence>
<proteinExistence type="predicted"/>
<dbReference type="GO" id="GO:0008287">
    <property type="term" value="C:protein serine/threonine phosphatase complex"/>
    <property type="evidence" value="ECO:0007669"/>
    <property type="project" value="TreeGrafter"/>
</dbReference>
<dbReference type="GO" id="GO:0019888">
    <property type="term" value="F:protein phosphatase regulator activity"/>
    <property type="evidence" value="ECO:0007669"/>
    <property type="project" value="TreeGrafter"/>
</dbReference>
<dbReference type="STRING" id="400682.A0A1X7V497"/>
<dbReference type="AlphaFoldDB" id="A0A1X7V497"/>
<reference evidence="5" key="2">
    <citation type="submission" date="2017-05" db="UniProtKB">
        <authorList>
            <consortium name="EnsemblMetazoa"/>
        </authorList>
    </citation>
    <scope>IDENTIFICATION</scope>
</reference>
<feature type="compositionally biased region" description="Low complexity" evidence="3">
    <location>
        <begin position="358"/>
        <end position="370"/>
    </location>
</feature>
<dbReference type="InterPro" id="IPR039918">
    <property type="entry name" value="PPP4R4"/>
</dbReference>
<feature type="domain" description="Phosphatase 2A Regulatory Subunit A helical" evidence="4">
    <location>
        <begin position="242"/>
        <end position="442"/>
    </location>
</feature>
<dbReference type="InParanoid" id="A0A1X7V497"/>
<dbReference type="InterPro" id="IPR016024">
    <property type="entry name" value="ARM-type_fold"/>
</dbReference>
<dbReference type="InterPro" id="IPR021133">
    <property type="entry name" value="HEAT_type_2"/>
</dbReference>
<feature type="repeat" description="HEAT" evidence="2">
    <location>
        <begin position="242"/>
        <end position="280"/>
    </location>
</feature>
<feature type="compositionally biased region" description="Low complexity" evidence="3">
    <location>
        <begin position="886"/>
        <end position="905"/>
    </location>
</feature>
<evidence type="ECO:0000259" key="4">
    <source>
        <dbReference type="Pfam" id="PF22956"/>
    </source>
</evidence>
<keyword evidence="1" id="KW-0677">Repeat</keyword>
<keyword evidence="6" id="KW-1185">Reference proteome</keyword>
<feature type="compositionally biased region" description="Low complexity" evidence="3">
    <location>
        <begin position="794"/>
        <end position="808"/>
    </location>
</feature>
<dbReference type="InterPro" id="IPR055231">
    <property type="entry name" value="2AA_helical"/>
</dbReference>
<dbReference type="GO" id="GO:0005829">
    <property type="term" value="C:cytosol"/>
    <property type="evidence" value="ECO:0007669"/>
    <property type="project" value="TreeGrafter"/>
</dbReference>
<dbReference type="Proteomes" id="UP000007879">
    <property type="component" value="Unassembled WGS sequence"/>
</dbReference>
<feature type="compositionally biased region" description="Basic and acidic residues" evidence="3">
    <location>
        <begin position="725"/>
        <end position="751"/>
    </location>
</feature>
<feature type="region of interest" description="Disordered" evidence="3">
    <location>
        <begin position="350"/>
        <end position="372"/>
    </location>
</feature>
<feature type="compositionally biased region" description="Low complexity" evidence="3">
    <location>
        <begin position="764"/>
        <end position="785"/>
    </location>
</feature>
<feature type="compositionally biased region" description="Low complexity" evidence="3">
    <location>
        <begin position="859"/>
        <end position="874"/>
    </location>
</feature>